<dbReference type="RefSeq" id="WP_156525133.1">
    <property type="nucleotide sequence ID" value="NZ_CP096563.1"/>
</dbReference>
<geneLocation type="plasmid" evidence="3 7">
    <name>pdjl-6-1</name>
</geneLocation>
<dbReference type="EMBL" id="CP096568">
    <property type="protein sequence ID" value="UPU46903.1"/>
    <property type="molecule type" value="Genomic_DNA"/>
</dbReference>
<accession>A0AB38RKM5</accession>
<dbReference type="Proteomes" id="UP000831484">
    <property type="component" value="Plasmid pdjl-6-3"/>
</dbReference>
<keyword evidence="3" id="KW-0614">Plasmid</keyword>
<keyword evidence="7" id="KW-1185">Reference proteome</keyword>
<evidence type="ECO:0000313" key="2">
    <source>
        <dbReference type="EMBL" id="UPU45848.1"/>
    </source>
</evidence>
<dbReference type="Proteomes" id="UP000831484">
    <property type="component" value="Chromosome"/>
</dbReference>
<dbReference type="EMBL" id="CP096563">
    <property type="protein sequence ID" value="UPU45848.1"/>
    <property type="molecule type" value="Genomic_DNA"/>
</dbReference>
<dbReference type="EMBL" id="CP096564">
    <property type="protein sequence ID" value="UPU46197.1"/>
    <property type="molecule type" value="Genomic_DNA"/>
</dbReference>
<dbReference type="Proteomes" id="UP000831484">
    <property type="component" value="Plasmid pdjl-6-1"/>
</dbReference>
<dbReference type="Proteomes" id="UP000831484">
    <property type="component" value="Plasmid pdjl-6-5"/>
</dbReference>
<geneLocation type="plasmid" evidence="5 7">
    <name>pdjl-6-3</name>
</geneLocation>
<evidence type="ECO:0000313" key="6">
    <source>
        <dbReference type="EMBL" id="UPU46903.1"/>
    </source>
</evidence>
<proteinExistence type="predicted"/>
<dbReference type="EMBL" id="CP096565">
    <property type="protein sequence ID" value="UPU46269.1"/>
    <property type="molecule type" value="Genomic_DNA"/>
</dbReference>
<evidence type="ECO:0000313" key="4">
    <source>
        <dbReference type="EMBL" id="UPU46269.1"/>
    </source>
</evidence>
<geneLocation type="plasmid" evidence="4 7">
    <name>pdjl-6-2</name>
</geneLocation>
<reference evidence="2" key="2">
    <citation type="submission" date="2022-04" db="EMBL/GenBank/DDBJ databases">
        <title>Functional analysis, diversity, and distribution of carbendazim hydrolases MheI and CbmA, responsible for the initial step in carbendazim degradation.</title>
        <authorList>
            <person name="Zhang M."/>
        </authorList>
    </citation>
    <scope>NUCLEOTIDE SEQUENCE</scope>
    <source>
        <strain evidence="2">Djl-6</strain>
        <plasmid evidence="3">pdjl-6-1</plasmid>
        <plasmid evidence="4">pdjl-6-2</plasmid>
        <plasmid evidence="5">pdjl-6-3</plasmid>
        <plasmid evidence="6">pdjl-6-5</plasmid>
    </source>
</reference>
<dbReference type="Proteomes" id="UP000831484">
    <property type="component" value="Plasmid pdjl-6-2"/>
</dbReference>
<geneLocation type="plasmid" evidence="6 7">
    <name>pdjl-6-5</name>
</geneLocation>
<evidence type="ECO:0000313" key="1">
    <source>
        <dbReference type="EMBL" id="UPU40633.1"/>
    </source>
</evidence>
<dbReference type="AlphaFoldDB" id="A0AB38RKM5"/>
<dbReference type="EMBL" id="CP096566">
    <property type="protein sequence ID" value="UPU46390.1"/>
    <property type="molecule type" value="Genomic_DNA"/>
</dbReference>
<evidence type="ECO:0000313" key="5">
    <source>
        <dbReference type="EMBL" id="UPU46390.1"/>
    </source>
</evidence>
<gene>
    <name evidence="2" type="ORF">M0639_14630</name>
    <name evidence="1" type="ORF">M0639_16250</name>
    <name evidence="3" type="ORF">M0639_30045</name>
    <name evidence="4" type="ORF">M0639_30430</name>
    <name evidence="5" type="ORF">M0639_30985</name>
    <name evidence="6" type="ORF">M0639_34290</name>
</gene>
<evidence type="ECO:0000313" key="3">
    <source>
        <dbReference type="EMBL" id="UPU46197.1"/>
    </source>
</evidence>
<reference evidence="7" key="1">
    <citation type="journal article" date="2022" name="Environ. Microbiol.">
        <title>Functional analysis, diversity, and distribution of carbendazim hydrolases MheI and CbmA, responsible for the initial step in carbendazim degradation.</title>
        <authorList>
            <person name="Zhang M."/>
            <person name="Bai X."/>
            <person name="Li Q."/>
            <person name="Zhang L."/>
            <person name="Zhu Q."/>
            <person name="Gao S."/>
            <person name="Ke Z."/>
            <person name="Jiang M."/>
            <person name="Hu J."/>
            <person name="Qiu J."/>
            <person name="Hong Q."/>
        </authorList>
    </citation>
    <scope>NUCLEOTIDE SEQUENCE [LARGE SCALE GENOMIC DNA]</scope>
    <source>
        <strain evidence="7">djl-6</strain>
    </source>
</reference>
<dbReference type="EMBL" id="CP096563">
    <property type="protein sequence ID" value="UPU40633.1"/>
    <property type="molecule type" value="Genomic_DNA"/>
</dbReference>
<protein>
    <submittedName>
        <fullName evidence="2">Uncharacterized protein</fullName>
    </submittedName>
</protein>
<evidence type="ECO:0000313" key="7">
    <source>
        <dbReference type="Proteomes" id="UP000831484"/>
    </source>
</evidence>
<sequence>MGAKSNEAMFRFILPAQLNGPELSEQINEAVLRRARDAGAVSIGDVYVSGTIPIGDGACQYSVRVRLYFGGPAFA</sequence>
<organism evidence="2 7">
    <name type="scientific">Rhodococcus qingshengii JCM 15477</name>
    <dbReference type="NCBI Taxonomy" id="1303681"/>
    <lineage>
        <taxon>Bacteria</taxon>
        <taxon>Bacillati</taxon>
        <taxon>Actinomycetota</taxon>
        <taxon>Actinomycetes</taxon>
        <taxon>Mycobacteriales</taxon>
        <taxon>Nocardiaceae</taxon>
        <taxon>Rhodococcus</taxon>
        <taxon>Rhodococcus erythropolis group</taxon>
    </lineage>
</organism>
<name>A0AB38RKM5_RHOSG</name>